<proteinExistence type="predicted"/>
<dbReference type="PROSITE" id="PS50008">
    <property type="entry name" value="PIPLC_Y_DOMAIN"/>
    <property type="match status" value="1"/>
</dbReference>
<dbReference type="EMBL" id="JAQQWP010000002">
    <property type="protein sequence ID" value="KAK8129287.1"/>
    <property type="molecule type" value="Genomic_DNA"/>
</dbReference>
<dbReference type="Proteomes" id="UP001392437">
    <property type="component" value="Unassembled WGS sequence"/>
</dbReference>
<organism evidence="2 3">
    <name type="scientific">Apiospora kogelbergensis</name>
    <dbReference type="NCBI Taxonomy" id="1337665"/>
    <lineage>
        <taxon>Eukaryota</taxon>
        <taxon>Fungi</taxon>
        <taxon>Dikarya</taxon>
        <taxon>Ascomycota</taxon>
        <taxon>Pezizomycotina</taxon>
        <taxon>Sordariomycetes</taxon>
        <taxon>Xylariomycetidae</taxon>
        <taxon>Amphisphaeriales</taxon>
        <taxon>Apiosporaceae</taxon>
        <taxon>Apiospora</taxon>
    </lineage>
</organism>
<evidence type="ECO:0000313" key="3">
    <source>
        <dbReference type="Proteomes" id="UP001392437"/>
    </source>
</evidence>
<dbReference type="GO" id="GO:0035556">
    <property type="term" value="P:intracellular signal transduction"/>
    <property type="evidence" value="ECO:0007669"/>
    <property type="project" value="InterPro"/>
</dbReference>
<sequence>MSQFSITWGRFPPQVRSMVLDQLMKDAGGSPLGLYATVSREWQRFIEQHNFSRIRVNAERLASFGSCVSPRTQPYVKYIWFCWELEEYECCACAPEEELDKMPVDSPSRDDDLRIKTALETFFGVLSKWAPAGDLVLDISVHSPSDSEHGFQHLSFEPDTTMDREKVEKLEFGDNKGPKKKCQRRRDLVRSPESIISTMFGEIMDRRTFESNAEEARWWRVLPSVPAVTSVLLRQQTRRRWNPRSLGRMFPRFPRLPEIHYEPWREWDGYEQKATDKGYESLLESVASANPQVRRITLFENFNESYADALNTGRPRSETFQCDLSRIPSAAVGRLVTQASLELEHLSASFLVDAGSFLAACHRNPSWTWPRLKTLILTTQVFVPGVEAFRPTAMILERAAAAARRMPRLETLHIWNGREGLAASFRYQASPPSITWRGTWPHTLRHDSFYPWKEVACDRDPDAVLAVYQEAIDKRYVMKSHADAVHYLKLPATVIRPVSLQQIRLDDRVRAERRALERQYMLYLIASGSDLGCDPAVLMV</sequence>
<dbReference type="InterPro" id="IPR046676">
    <property type="entry name" value="DUF6546"/>
</dbReference>
<gene>
    <name evidence="2" type="ORF">PG999_001667</name>
</gene>
<dbReference type="GO" id="GO:0004435">
    <property type="term" value="F:phosphatidylinositol-4,5-bisphosphate phospholipase C activity"/>
    <property type="evidence" value="ECO:0007669"/>
    <property type="project" value="InterPro"/>
</dbReference>
<dbReference type="InterPro" id="IPR001711">
    <property type="entry name" value="PLipase_C_Pinositol-sp_Y"/>
</dbReference>
<keyword evidence="3" id="KW-1185">Reference proteome</keyword>
<dbReference type="Pfam" id="PF20183">
    <property type="entry name" value="DUF6546"/>
    <property type="match status" value="1"/>
</dbReference>
<reference evidence="2 3" key="1">
    <citation type="submission" date="2023-01" db="EMBL/GenBank/DDBJ databases">
        <title>Analysis of 21 Apiospora genomes using comparative genomics revels a genus with tremendous synthesis potential of carbohydrate active enzymes and secondary metabolites.</title>
        <authorList>
            <person name="Sorensen T."/>
        </authorList>
    </citation>
    <scope>NUCLEOTIDE SEQUENCE [LARGE SCALE GENOMIC DNA]</scope>
    <source>
        <strain evidence="2 3">CBS 117206</strain>
    </source>
</reference>
<accession>A0AAW0R5X4</accession>
<name>A0AAW0R5X4_9PEZI</name>
<dbReference type="AlphaFoldDB" id="A0AAW0R5X4"/>
<dbReference type="GO" id="GO:0006629">
    <property type="term" value="P:lipid metabolic process"/>
    <property type="evidence" value="ECO:0007669"/>
    <property type="project" value="InterPro"/>
</dbReference>
<evidence type="ECO:0000313" key="2">
    <source>
        <dbReference type="EMBL" id="KAK8129287.1"/>
    </source>
</evidence>
<feature type="domain" description="PI-PLC Y-box" evidence="1">
    <location>
        <begin position="240"/>
        <end position="267"/>
    </location>
</feature>
<evidence type="ECO:0000259" key="1">
    <source>
        <dbReference type="PROSITE" id="PS50008"/>
    </source>
</evidence>
<protein>
    <recommendedName>
        <fullName evidence="1">PI-PLC Y-box domain-containing protein</fullName>
    </recommendedName>
</protein>
<comment type="caution">
    <text evidence="2">The sequence shown here is derived from an EMBL/GenBank/DDBJ whole genome shotgun (WGS) entry which is preliminary data.</text>
</comment>